<protein>
    <recommendedName>
        <fullName evidence="2">DUF1468 domain-containing protein</fullName>
    </recommendedName>
</protein>
<feature type="transmembrane region" description="Helical" evidence="1">
    <location>
        <begin position="42"/>
        <end position="60"/>
    </location>
</feature>
<keyword evidence="1" id="KW-0472">Membrane</keyword>
<feature type="transmembrane region" description="Helical" evidence="1">
    <location>
        <begin position="81"/>
        <end position="114"/>
    </location>
</feature>
<gene>
    <name evidence="3" type="ORF">GCM10009066_21530</name>
</gene>
<dbReference type="Proteomes" id="UP001500837">
    <property type="component" value="Unassembled WGS sequence"/>
</dbReference>
<reference evidence="3 4" key="1">
    <citation type="journal article" date="2019" name="Int. J. Syst. Evol. Microbiol.">
        <title>The Global Catalogue of Microorganisms (GCM) 10K type strain sequencing project: providing services to taxonomists for standard genome sequencing and annotation.</title>
        <authorList>
            <consortium name="The Broad Institute Genomics Platform"/>
            <consortium name="The Broad Institute Genome Sequencing Center for Infectious Disease"/>
            <person name="Wu L."/>
            <person name="Ma J."/>
        </authorList>
    </citation>
    <scope>NUCLEOTIDE SEQUENCE [LARGE SCALE GENOMIC DNA]</scope>
    <source>
        <strain evidence="3 4">JCM 16330</strain>
    </source>
</reference>
<organism evidence="3 4">
    <name type="scientific">Halarchaeum salinum</name>
    <dbReference type="NCBI Taxonomy" id="489912"/>
    <lineage>
        <taxon>Archaea</taxon>
        <taxon>Methanobacteriati</taxon>
        <taxon>Methanobacteriota</taxon>
        <taxon>Stenosarchaea group</taxon>
        <taxon>Halobacteria</taxon>
        <taxon>Halobacteriales</taxon>
        <taxon>Halobacteriaceae</taxon>
    </lineage>
</organism>
<feature type="domain" description="DUF1468" evidence="2">
    <location>
        <begin position="11"/>
        <end position="147"/>
    </location>
</feature>
<dbReference type="EMBL" id="BAAABL010000067">
    <property type="protein sequence ID" value="GAA0307578.1"/>
    <property type="molecule type" value="Genomic_DNA"/>
</dbReference>
<comment type="caution">
    <text evidence="3">The sequence shown here is derived from an EMBL/GenBank/DDBJ whole genome shotgun (WGS) entry which is preliminary data.</text>
</comment>
<accession>A0AAV3S8D6</accession>
<keyword evidence="4" id="KW-1185">Reference proteome</keyword>
<dbReference type="Pfam" id="PF07331">
    <property type="entry name" value="TctB"/>
    <property type="match status" value="1"/>
</dbReference>
<keyword evidence="1" id="KW-0812">Transmembrane</keyword>
<keyword evidence="1" id="KW-1133">Transmembrane helix</keyword>
<evidence type="ECO:0000313" key="4">
    <source>
        <dbReference type="Proteomes" id="UP001500837"/>
    </source>
</evidence>
<feature type="transmembrane region" description="Helical" evidence="1">
    <location>
        <begin position="120"/>
        <end position="142"/>
    </location>
</feature>
<dbReference type="AlphaFoldDB" id="A0AAV3S8D6"/>
<evidence type="ECO:0000313" key="3">
    <source>
        <dbReference type="EMBL" id="GAA0307578.1"/>
    </source>
</evidence>
<dbReference type="RefSeq" id="WP_211312031.1">
    <property type="nucleotide sequence ID" value="NZ_BAAABL010000067.1"/>
</dbReference>
<feature type="transmembrane region" description="Helical" evidence="1">
    <location>
        <begin position="12"/>
        <end position="30"/>
    </location>
</feature>
<proteinExistence type="predicted"/>
<evidence type="ECO:0000256" key="1">
    <source>
        <dbReference type="SAM" id="Phobius"/>
    </source>
</evidence>
<evidence type="ECO:0000259" key="2">
    <source>
        <dbReference type="Pfam" id="PF07331"/>
    </source>
</evidence>
<sequence>MSIEVKHSDAIASVLLLAVAVGVYVASSGYPSGPTGAPGSAFFPRLIAAAIALLSIVQLVQTVQNEAVERHHVKRDQVVRVVIPLVLLVAYVVLMPLFGFLAGTIVFLTVMMWYSGAHAFRITVPITVSISLVLFYVFVNFLHVPLPESSVFPISQMLPGMLGVI</sequence>
<name>A0AAV3S8D6_9EURY</name>
<dbReference type="InterPro" id="IPR009936">
    <property type="entry name" value="DUF1468"/>
</dbReference>